<evidence type="ECO:0000256" key="1">
    <source>
        <dbReference type="ARBA" id="ARBA00004141"/>
    </source>
</evidence>
<name>A0A2P8FE07_9RHOB</name>
<keyword evidence="5 6" id="KW-0472">Membrane</keyword>
<dbReference type="SUPFAM" id="SSF103473">
    <property type="entry name" value="MFS general substrate transporter"/>
    <property type="match status" value="1"/>
</dbReference>
<feature type="transmembrane region" description="Helical" evidence="6">
    <location>
        <begin position="163"/>
        <end position="183"/>
    </location>
</feature>
<feature type="transmembrane region" description="Helical" evidence="6">
    <location>
        <begin position="7"/>
        <end position="28"/>
    </location>
</feature>
<evidence type="ECO:0000256" key="6">
    <source>
        <dbReference type="SAM" id="Phobius"/>
    </source>
</evidence>
<keyword evidence="2" id="KW-0813">Transport</keyword>
<dbReference type="OrthoDB" id="9764259at2"/>
<dbReference type="CDD" id="cd17388">
    <property type="entry name" value="MFS_TetA"/>
    <property type="match status" value="1"/>
</dbReference>
<protein>
    <submittedName>
        <fullName evidence="8">DHA1 family tetracycline resistance protein-like MFS transporter</fullName>
    </submittedName>
</protein>
<dbReference type="Gene3D" id="1.20.1250.20">
    <property type="entry name" value="MFS general substrate transporter like domains"/>
    <property type="match status" value="1"/>
</dbReference>
<keyword evidence="4 6" id="KW-1133">Transmembrane helix</keyword>
<feature type="transmembrane region" description="Helical" evidence="6">
    <location>
        <begin position="134"/>
        <end position="157"/>
    </location>
</feature>
<keyword evidence="9" id="KW-1185">Reference proteome</keyword>
<organism evidence="8 9">
    <name type="scientific">Shimia abyssi</name>
    <dbReference type="NCBI Taxonomy" id="1662395"/>
    <lineage>
        <taxon>Bacteria</taxon>
        <taxon>Pseudomonadati</taxon>
        <taxon>Pseudomonadota</taxon>
        <taxon>Alphaproteobacteria</taxon>
        <taxon>Rhodobacterales</taxon>
        <taxon>Roseobacteraceae</taxon>
    </lineage>
</organism>
<dbReference type="InterPro" id="IPR011701">
    <property type="entry name" value="MFS"/>
</dbReference>
<feature type="transmembrane region" description="Helical" evidence="6">
    <location>
        <begin position="77"/>
        <end position="95"/>
    </location>
</feature>
<dbReference type="RefSeq" id="WP_106607977.1">
    <property type="nucleotide sequence ID" value="NZ_PYGJ01000004.1"/>
</dbReference>
<evidence type="ECO:0000313" key="8">
    <source>
        <dbReference type="EMBL" id="PSL19947.1"/>
    </source>
</evidence>
<proteinExistence type="predicted"/>
<feature type="transmembrane region" description="Helical" evidence="6">
    <location>
        <begin position="251"/>
        <end position="269"/>
    </location>
</feature>
<comment type="subcellular location">
    <subcellularLocation>
        <location evidence="1">Membrane</location>
        <topology evidence="1">Multi-pass membrane protein</topology>
    </subcellularLocation>
</comment>
<accession>A0A2P8FE07</accession>
<dbReference type="AlphaFoldDB" id="A0A2P8FE07"/>
<dbReference type="GO" id="GO:0022857">
    <property type="term" value="F:transmembrane transporter activity"/>
    <property type="evidence" value="ECO:0007669"/>
    <property type="project" value="InterPro"/>
</dbReference>
<dbReference type="PANTHER" id="PTHR23504">
    <property type="entry name" value="MAJOR FACILITATOR SUPERFAMILY DOMAIN-CONTAINING PROTEIN 10"/>
    <property type="match status" value="1"/>
</dbReference>
<feature type="transmembrane region" description="Helical" evidence="6">
    <location>
        <begin position="40"/>
        <end position="65"/>
    </location>
</feature>
<dbReference type="PROSITE" id="PS50850">
    <property type="entry name" value="MFS"/>
    <property type="match status" value="1"/>
</dbReference>
<feature type="transmembrane region" description="Helical" evidence="6">
    <location>
        <begin position="306"/>
        <end position="327"/>
    </location>
</feature>
<feature type="transmembrane region" description="Helical" evidence="6">
    <location>
        <begin position="377"/>
        <end position="395"/>
    </location>
</feature>
<evidence type="ECO:0000256" key="5">
    <source>
        <dbReference type="ARBA" id="ARBA00023136"/>
    </source>
</evidence>
<feature type="transmembrane region" description="Helical" evidence="6">
    <location>
        <begin position="281"/>
        <end position="300"/>
    </location>
</feature>
<feature type="transmembrane region" description="Helical" evidence="6">
    <location>
        <begin position="218"/>
        <end position="239"/>
    </location>
</feature>
<dbReference type="InterPro" id="IPR020846">
    <property type="entry name" value="MFS_dom"/>
</dbReference>
<evidence type="ECO:0000259" key="7">
    <source>
        <dbReference type="PROSITE" id="PS50850"/>
    </source>
</evidence>
<feature type="domain" description="Major facilitator superfamily (MFS) profile" evidence="7">
    <location>
        <begin position="6"/>
        <end position="401"/>
    </location>
</feature>
<dbReference type="EMBL" id="PYGJ01000004">
    <property type="protein sequence ID" value="PSL19947.1"/>
    <property type="molecule type" value="Genomic_DNA"/>
</dbReference>
<dbReference type="PRINTS" id="PR01035">
    <property type="entry name" value="TCRTETA"/>
</dbReference>
<feature type="transmembrane region" description="Helical" evidence="6">
    <location>
        <begin position="101"/>
        <end position="122"/>
    </location>
</feature>
<dbReference type="InterPro" id="IPR001958">
    <property type="entry name" value="Tet-R_TetA/multi-R_MdtG-like"/>
</dbReference>
<evidence type="ECO:0000256" key="3">
    <source>
        <dbReference type="ARBA" id="ARBA00022692"/>
    </source>
</evidence>
<sequence length="404" mass="42875">MFSRLPVLVILATVVIDAMGIGLILPVMPDLIQEVAGGDIAQAAIWGGILSAVFAVMQFIFGPFLGSLSDRFGRRPVLLVSLVVMSADYVVMALADTIWLLFLGRVIAGITAATYATALAYMADISSPQDKARAFGVVGAGFGIGFVLGPVLGGVLAEFGTRAPFWAAAVLAGLNALLGWAVLSETVTDATRRVFRWSRANPLGSLMALGQLPAMGKLLMVFFLYQIAGAVWPSIWPYFTTEMFDWSPRMIGISLAAYGIGFALVQAFLIAPSIKRFGNRLTVLIGLWIEVASFVFVAFVANGMLLMAMIPVFALGAIGLPALQGILSRRVPDDSQGELQGVLASLTSLATILAPLVMTQTFARFSGEDATTYLPGAPFLVSAVLMVLAILVFMGSRRPNSQPT</sequence>
<dbReference type="GO" id="GO:0016020">
    <property type="term" value="C:membrane"/>
    <property type="evidence" value="ECO:0007669"/>
    <property type="project" value="UniProtKB-SubCell"/>
</dbReference>
<evidence type="ECO:0000313" key="9">
    <source>
        <dbReference type="Proteomes" id="UP000240418"/>
    </source>
</evidence>
<dbReference type="Proteomes" id="UP000240418">
    <property type="component" value="Unassembled WGS sequence"/>
</dbReference>
<dbReference type="PANTHER" id="PTHR23504:SF15">
    <property type="entry name" value="MAJOR FACILITATOR SUPERFAMILY (MFS) PROFILE DOMAIN-CONTAINING PROTEIN"/>
    <property type="match status" value="1"/>
</dbReference>
<dbReference type="InterPro" id="IPR036259">
    <property type="entry name" value="MFS_trans_sf"/>
</dbReference>
<evidence type="ECO:0000256" key="2">
    <source>
        <dbReference type="ARBA" id="ARBA00022448"/>
    </source>
</evidence>
<keyword evidence="3 6" id="KW-0812">Transmembrane</keyword>
<reference evidence="8 9" key="1">
    <citation type="submission" date="2018-03" db="EMBL/GenBank/DDBJ databases">
        <title>Genomic Encyclopedia of Archaeal and Bacterial Type Strains, Phase II (KMG-II): from individual species to whole genera.</title>
        <authorList>
            <person name="Goeker M."/>
        </authorList>
    </citation>
    <scope>NUCLEOTIDE SEQUENCE [LARGE SCALE GENOMIC DNA]</scope>
    <source>
        <strain evidence="8 9">DSM 100673</strain>
    </source>
</reference>
<gene>
    <name evidence="8" type="ORF">CLV88_1045</name>
</gene>
<feature type="transmembrane region" description="Helical" evidence="6">
    <location>
        <begin position="339"/>
        <end position="357"/>
    </location>
</feature>
<dbReference type="Pfam" id="PF07690">
    <property type="entry name" value="MFS_1"/>
    <property type="match status" value="1"/>
</dbReference>
<comment type="caution">
    <text evidence="8">The sequence shown here is derived from an EMBL/GenBank/DDBJ whole genome shotgun (WGS) entry which is preliminary data.</text>
</comment>
<evidence type="ECO:0000256" key="4">
    <source>
        <dbReference type="ARBA" id="ARBA00022989"/>
    </source>
</evidence>